<dbReference type="GO" id="GO:0034204">
    <property type="term" value="P:lipid translocation"/>
    <property type="evidence" value="ECO:0007669"/>
    <property type="project" value="TreeGrafter"/>
</dbReference>
<keyword evidence="13" id="KW-1185">Reference proteome</keyword>
<dbReference type="EMBL" id="AP012342">
    <property type="protein sequence ID" value="BAM06180.1"/>
    <property type="molecule type" value="Genomic_DNA"/>
</dbReference>
<dbReference type="PANTHER" id="PTHR47019:SF1">
    <property type="entry name" value="LIPID II FLIPPASE MURJ"/>
    <property type="match status" value="1"/>
</dbReference>
<evidence type="ECO:0000256" key="1">
    <source>
        <dbReference type="ARBA" id="ARBA00004651"/>
    </source>
</evidence>
<dbReference type="UniPathway" id="UPA00219"/>
<feature type="transmembrane region" description="Helical" evidence="10">
    <location>
        <begin position="134"/>
        <end position="158"/>
    </location>
</feature>
<organism evidence="12 13">
    <name type="scientific">Leptospirillum ferrooxidans (strain C2-3)</name>
    <dbReference type="NCBI Taxonomy" id="1162668"/>
    <lineage>
        <taxon>Bacteria</taxon>
        <taxon>Pseudomonadati</taxon>
        <taxon>Nitrospirota</taxon>
        <taxon>Nitrospiria</taxon>
        <taxon>Nitrospirales</taxon>
        <taxon>Nitrospiraceae</taxon>
        <taxon>Leptospirillum</taxon>
    </lineage>
</organism>
<feature type="transmembrane region" description="Helical" evidence="10">
    <location>
        <begin position="287"/>
        <end position="306"/>
    </location>
</feature>
<dbReference type="HOGENOM" id="CLU_006797_5_3_0"/>
<dbReference type="HAMAP" id="MF_02078">
    <property type="entry name" value="MurJ_MviN"/>
    <property type="match status" value="1"/>
</dbReference>
<dbReference type="Proteomes" id="UP000007382">
    <property type="component" value="Chromosome"/>
</dbReference>
<feature type="transmembrane region" description="Helical" evidence="10">
    <location>
        <begin position="165"/>
        <end position="189"/>
    </location>
</feature>
<evidence type="ECO:0000256" key="8">
    <source>
        <dbReference type="ARBA" id="ARBA00060041"/>
    </source>
</evidence>
<feature type="transmembrane region" description="Helical" evidence="10">
    <location>
        <begin position="367"/>
        <end position="389"/>
    </location>
</feature>
<dbReference type="PATRIC" id="fig|1162668.3.peg.541"/>
<keyword evidence="10" id="KW-0997">Cell inner membrane</keyword>
<feature type="transmembrane region" description="Helical" evidence="10">
    <location>
        <begin position="245"/>
        <end position="267"/>
    </location>
</feature>
<keyword evidence="2 10" id="KW-1003">Cell membrane</keyword>
<feature type="transmembrane region" description="Helical" evidence="10">
    <location>
        <begin position="491"/>
        <end position="512"/>
    </location>
</feature>
<reference evidence="12 13" key="1">
    <citation type="journal article" date="2012" name="J. Bacteriol.">
        <title>Complete Genome Sequence of Leptospirillum ferrooxidans Strain C2-3, Isolated from a Fresh Volcanic Ash Deposit on the Island of Miyake, Japan.</title>
        <authorList>
            <person name="Fujimura R."/>
            <person name="Sato Y."/>
            <person name="Nishizawa T."/>
            <person name="Oshima K."/>
            <person name="Kim S.-W."/>
            <person name="Hattori M."/>
            <person name="Kamijo T."/>
            <person name="Ohta H."/>
        </authorList>
    </citation>
    <scope>NUCLEOTIDE SEQUENCE [LARGE SCALE GENOMIC DNA]</scope>
    <source>
        <strain evidence="12 13">C2-3</strain>
    </source>
</reference>
<keyword evidence="10 11" id="KW-0813">Transport</keyword>
<accession>I0ILN1</accession>
<dbReference type="OrthoDB" id="9804143at2"/>
<dbReference type="InterPro" id="IPR051050">
    <property type="entry name" value="Lipid_II_flippase_MurJ/MviN"/>
</dbReference>
<dbReference type="InterPro" id="IPR004268">
    <property type="entry name" value="MurJ"/>
</dbReference>
<keyword evidence="6 10" id="KW-1133">Transmembrane helix</keyword>
<dbReference type="NCBIfam" id="TIGR01695">
    <property type="entry name" value="murJ_mviN"/>
    <property type="match status" value="1"/>
</dbReference>
<evidence type="ECO:0000313" key="13">
    <source>
        <dbReference type="Proteomes" id="UP000007382"/>
    </source>
</evidence>
<comment type="subcellular location">
    <subcellularLocation>
        <location evidence="10">Cell inner membrane</location>
        <topology evidence="10">Multi-pass membrane protein</topology>
    </subcellularLocation>
    <subcellularLocation>
        <location evidence="1">Cell membrane</location>
        <topology evidence="1">Multi-pass membrane protein</topology>
    </subcellularLocation>
</comment>
<sequence length="537" mass="59185">MTEQTKEPKHLGKKTGSVSLATLISRIAGFLRDMFIADRFGTTSLSDLFYIGYRIPNMLRELFAEGALSSAFIPSLSRTLATKGVREASRLYTAVLYILVIILGGVILLGELFAPEILRILAPGYSMDPHSRTIGITLIRIMFPFLFFISLSALLMGILNVENKFFLPAFSPAFFSLGLVIGMVLPGGLTDHHPVYGLAMGVILGGIFQWALQWFFMKKDSIGLDLSMSLKEGIRHTEARRVMRLIIPSIGGLWVMQGNLLIATILGSYLAKGTISSLYYAMRLVQFPLGLIGAAIATVILPILARQSLEENAKEKSLHTLKDGYRLSLYFMLPATAGLLSLGEPLIKIIFEHGSFRTQSVHETLLALWGYAIGLWSFSGVRILVRIYYAVQNTRFPVKAAIFGLLANLIVSVVFLKSLGIISLAVGITIGSIVNQLVLFYGSKKIMGQWPWVIFGNLLPVLGWSSGLFILEAFLWKKFTVLFPAPSPSLIAMAILFLIVSGATFYIMGTIFSGVEEGRLLLSGSRSLLKRLLRRSR</sequence>
<dbReference type="PRINTS" id="PR01806">
    <property type="entry name" value="VIRFACTRMVIN"/>
</dbReference>
<feature type="transmembrane region" description="Helical" evidence="10">
    <location>
        <begin position="327"/>
        <end position="347"/>
    </location>
</feature>
<dbReference type="GO" id="GO:0015648">
    <property type="term" value="F:lipid-linked peptidoglycan transporter activity"/>
    <property type="evidence" value="ECO:0007669"/>
    <property type="project" value="UniProtKB-UniRule"/>
</dbReference>
<dbReference type="PIRSF" id="PIRSF002869">
    <property type="entry name" value="MviN"/>
    <property type="match status" value="1"/>
</dbReference>
<name>I0ILN1_LEPFC</name>
<dbReference type="STRING" id="1162668.LFE_0461"/>
<evidence type="ECO:0000256" key="9">
    <source>
        <dbReference type="ARBA" id="ARBA00061532"/>
    </source>
</evidence>
<keyword evidence="7 10" id="KW-0472">Membrane</keyword>
<dbReference type="GO" id="GO:0071555">
    <property type="term" value="P:cell wall organization"/>
    <property type="evidence" value="ECO:0007669"/>
    <property type="project" value="UniProtKB-UniRule"/>
</dbReference>
<reference evidence="13" key="2">
    <citation type="submission" date="2012-03" db="EMBL/GenBank/DDBJ databases">
        <title>The complete genome sequence of the pioneer microbe on fresh volcanic deposit, Leptospirillum ferrooxidans strain C2-3.</title>
        <authorList>
            <person name="Fujimura R."/>
            <person name="Sato Y."/>
            <person name="Nishizawa T."/>
            <person name="Nanba K."/>
            <person name="Oshima K."/>
            <person name="Hattori M."/>
            <person name="Kamijo T."/>
            <person name="Ohta H."/>
        </authorList>
    </citation>
    <scope>NUCLEOTIDE SEQUENCE [LARGE SCALE GENOMIC DNA]</scope>
    <source>
        <strain evidence="13">C2-3</strain>
    </source>
</reference>
<comment type="pathway">
    <text evidence="10">Cell wall biogenesis; peptidoglycan biosynthesis.</text>
</comment>
<dbReference type="AlphaFoldDB" id="I0ILN1"/>
<evidence type="ECO:0000256" key="4">
    <source>
        <dbReference type="ARBA" id="ARBA00022960"/>
    </source>
</evidence>
<comment type="function">
    <text evidence="8 10 11">Involved in peptidoglycan biosynthesis. Transports lipid-linked peptidoglycan precursors from the inner to the outer leaflet of the cytoplasmic membrane.</text>
</comment>
<feature type="transmembrane region" description="Helical" evidence="10">
    <location>
        <begin position="421"/>
        <end position="440"/>
    </location>
</feature>
<dbReference type="eggNOG" id="COG0728">
    <property type="taxonomic scope" value="Bacteria"/>
</dbReference>
<dbReference type="GO" id="GO:0009252">
    <property type="term" value="P:peptidoglycan biosynthetic process"/>
    <property type="evidence" value="ECO:0007669"/>
    <property type="project" value="UniProtKB-UniRule"/>
</dbReference>
<evidence type="ECO:0000256" key="5">
    <source>
        <dbReference type="ARBA" id="ARBA00022984"/>
    </source>
</evidence>
<evidence type="ECO:0000256" key="10">
    <source>
        <dbReference type="HAMAP-Rule" id="MF_02078"/>
    </source>
</evidence>
<keyword evidence="3 10" id="KW-0812">Transmembrane</keyword>
<protein>
    <recommendedName>
        <fullName evidence="10">Probable lipid II flippase MurJ</fullName>
    </recommendedName>
</protein>
<keyword evidence="10 11" id="KW-0961">Cell wall biogenesis/degradation</keyword>
<dbReference type="GO" id="GO:0005886">
    <property type="term" value="C:plasma membrane"/>
    <property type="evidence" value="ECO:0007669"/>
    <property type="project" value="UniProtKB-SubCell"/>
</dbReference>
<comment type="similarity">
    <text evidence="9 10 11">Belongs to the MurJ/MviN family.</text>
</comment>
<evidence type="ECO:0000256" key="7">
    <source>
        <dbReference type="ARBA" id="ARBA00023136"/>
    </source>
</evidence>
<feature type="transmembrane region" description="Helical" evidence="10">
    <location>
        <begin position="91"/>
        <end position="114"/>
    </location>
</feature>
<feature type="transmembrane region" description="Helical" evidence="10">
    <location>
        <begin position="452"/>
        <end position="471"/>
    </location>
</feature>
<proteinExistence type="inferred from homology"/>
<evidence type="ECO:0000313" key="12">
    <source>
        <dbReference type="EMBL" id="BAM06180.1"/>
    </source>
</evidence>
<dbReference type="Pfam" id="PF03023">
    <property type="entry name" value="MurJ"/>
    <property type="match status" value="1"/>
</dbReference>
<dbReference type="PANTHER" id="PTHR47019">
    <property type="entry name" value="LIPID II FLIPPASE MURJ"/>
    <property type="match status" value="1"/>
</dbReference>
<dbReference type="CDD" id="cd13123">
    <property type="entry name" value="MATE_MurJ_like"/>
    <property type="match status" value="1"/>
</dbReference>
<keyword evidence="5 10" id="KW-0573">Peptidoglycan synthesis</keyword>
<gene>
    <name evidence="10" type="primary">murJ</name>
    <name evidence="12" type="ordered locus">LFE_0461</name>
</gene>
<dbReference type="KEGG" id="lfc:LFE_0461"/>
<keyword evidence="4 10" id="KW-0133">Cell shape</keyword>
<feature type="transmembrane region" description="Helical" evidence="10">
    <location>
        <begin position="195"/>
        <end position="216"/>
    </location>
</feature>
<evidence type="ECO:0000256" key="3">
    <source>
        <dbReference type="ARBA" id="ARBA00022692"/>
    </source>
</evidence>
<feature type="transmembrane region" description="Helical" evidence="10">
    <location>
        <begin position="396"/>
        <end position="415"/>
    </location>
</feature>
<dbReference type="GO" id="GO:0008360">
    <property type="term" value="P:regulation of cell shape"/>
    <property type="evidence" value="ECO:0007669"/>
    <property type="project" value="UniProtKB-UniRule"/>
</dbReference>
<evidence type="ECO:0000256" key="2">
    <source>
        <dbReference type="ARBA" id="ARBA00022475"/>
    </source>
</evidence>
<evidence type="ECO:0000256" key="6">
    <source>
        <dbReference type="ARBA" id="ARBA00022989"/>
    </source>
</evidence>
<evidence type="ECO:0000256" key="11">
    <source>
        <dbReference type="PIRNR" id="PIRNR002869"/>
    </source>
</evidence>
<dbReference type="RefSeq" id="WP_014448673.1">
    <property type="nucleotide sequence ID" value="NC_017094.1"/>
</dbReference>